<feature type="transmembrane region" description="Helical" evidence="5">
    <location>
        <begin position="121"/>
        <end position="142"/>
    </location>
</feature>
<sequence>MGFTHPLARSPLAFTLHLAALATLSWAFVELWKPGPFTELMDSAQAGGRWHLAASWLTFLFALLHDAVPLDFFSRCKTTLAILTVPVEGLVAFLYWSLTLYDPSLLNPAVAPGEEPFRIPLSLDLAIHFFPAVFLWTDFLLFSPPFPKQARPTRIATTATAAYCLWMERCAKINGAYPYPMLDPMTPAQRSVFYLAQVPILIGLYHAANAVHRAVRGSSSPSAEAARVRRAEEKVGKAL</sequence>
<accession>A0AAV5GAN7</accession>
<keyword evidence="3 5" id="KW-1133">Transmembrane helix</keyword>
<keyword evidence="4 5" id="KW-0472">Membrane</keyword>
<evidence type="ECO:0000256" key="3">
    <source>
        <dbReference type="ARBA" id="ARBA00022989"/>
    </source>
</evidence>
<feature type="transmembrane region" description="Helical" evidence="5">
    <location>
        <begin position="51"/>
        <end position="68"/>
    </location>
</feature>
<comment type="subcellular location">
    <subcellularLocation>
        <location evidence="1">Endomembrane system</location>
        <topology evidence="1">Multi-pass membrane protein</topology>
    </subcellularLocation>
</comment>
<dbReference type="AlphaFoldDB" id="A0AAV5GAN7"/>
<organism evidence="7 8">
    <name type="scientific">Rhodotorula paludigena</name>
    <dbReference type="NCBI Taxonomy" id="86838"/>
    <lineage>
        <taxon>Eukaryota</taxon>
        <taxon>Fungi</taxon>
        <taxon>Dikarya</taxon>
        <taxon>Basidiomycota</taxon>
        <taxon>Pucciniomycotina</taxon>
        <taxon>Microbotryomycetes</taxon>
        <taxon>Sporidiobolales</taxon>
        <taxon>Sporidiobolaceae</taxon>
        <taxon>Rhodotorula</taxon>
    </lineage>
</organism>
<dbReference type="GO" id="GO:0012505">
    <property type="term" value="C:endomembrane system"/>
    <property type="evidence" value="ECO:0007669"/>
    <property type="project" value="UniProtKB-SubCell"/>
</dbReference>
<dbReference type="InterPro" id="IPR006838">
    <property type="entry name" value="ADTRP_AIG1"/>
</dbReference>
<evidence type="ECO:0000313" key="7">
    <source>
        <dbReference type="EMBL" id="GJN87148.1"/>
    </source>
</evidence>
<dbReference type="GO" id="GO:0016020">
    <property type="term" value="C:membrane"/>
    <property type="evidence" value="ECO:0007669"/>
    <property type="project" value="InterPro"/>
</dbReference>
<gene>
    <name evidence="7" type="ORF">Rhopal_000093-T1</name>
</gene>
<dbReference type="EMBL" id="BQKY01000001">
    <property type="protein sequence ID" value="GJN87148.1"/>
    <property type="molecule type" value="Genomic_DNA"/>
</dbReference>
<dbReference type="PANTHER" id="PTHR10989:SF16">
    <property type="entry name" value="AT02829P-RELATED"/>
    <property type="match status" value="1"/>
</dbReference>
<name>A0AAV5GAN7_9BASI</name>
<feature type="signal peptide" evidence="6">
    <location>
        <begin position="1"/>
        <end position="27"/>
    </location>
</feature>
<comment type="caution">
    <text evidence="7">The sequence shown here is derived from an EMBL/GenBank/DDBJ whole genome shotgun (WGS) entry which is preliminary data.</text>
</comment>
<dbReference type="Pfam" id="PF04750">
    <property type="entry name" value="Far-17a_AIG1"/>
    <property type="match status" value="1"/>
</dbReference>
<keyword evidence="2 5" id="KW-0812">Transmembrane</keyword>
<evidence type="ECO:0000313" key="8">
    <source>
        <dbReference type="Proteomes" id="UP001342314"/>
    </source>
</evidence>
<keyword evidence="6" id="KW-0732">Signal</keyword>
<keyword evidence="8" id="KW-1185">Reference proteome</keyword>
<evidence type="ECO:0000256" key="4">
    <source>
        <dbReference type="ARBA" id="ARBA00023136"/>
    </source>
</evidence>
<evidence type="ECO:0000256" key="5">
    <source>
        <dbReference type="SAM" id="Phobius"/>
    </source>
</evidence>
<dbReference type="Proteomes" id="UP001342314">
    <property type="component" value="Unassembled WGS sequence"/>
</dbReference>
<evidence type="ECO:0000256" key="1">
    <source>
        <dbReference type="ARBA" id="ARBA00004127"/>
    </source>
</evidence>
<feature type="chain" id="PRO_5043966373" evidence="6">
    <location>
        <begin position="28"/>
        <end position="239"/>
    </location>
</feature>
<dbReference type="PANTHER" id="PTHR10989">
    <property type="entry name" value="ANDROGEN-INDUCED PROTEIN 1-RELATED"/>
    <property type="match status" value="1"/>
</dbReference>
<protein>
    <submittedName>
        <fullName evidence="7">Uncharacterized protein</fullName>
    </submittedName>
</protein>
<evidence type="ECO:0000256" key="6">
    <source>
        <dbReference type="SAM" id="SignalP"/>
    </source>
</evidence>
<evidence type="ECO:0000256" key="2">
    <source>
        <dbReference type="ARBA" id="ARBA00022692"/>
    </source>
</evidence>
<reference evidence="7 8" key="1">
    <citation type="submission" date="2021-12" db="EMBL/GenBank/DDBJ databases">
        <title>High titer production of polyol ester of fatty acids by Rhodotorula paludigena BS15 towards product separation-free biomass refinery.</title>
        <authorList>
            <person name="Mano J."/>
            <person name="Ono H."/>
            <person name="Tanaka T."/>
            <person name="Naito K."/>
            <person name="Sushida H."/>
            <person name="Ike M."/>
            <person name="Tokuyasu K."/>
            <person name="Kitaoka M."/>
        </authorList>
    </citation>
    <scope>NUCLEOTIDE SEQUENCE [LARGE SCALE GENOMIC DNA]</scope>
    <source>
        <strain evidence="7 8">BS15</strain>
    </source>
</reference>
<feature type="transmembrane region" description="Helical" evidence="5">
    <location>
        <begin position="80"/>
        <end position="101"/>
    </location>
</feature>
<proteinExistence type="predicted"/>